<dbReference type="EMBL" id="JABXXP010000089">
    <property type="protein sequence ID" value="NVN10907.1"/>
    <property type="molecule type" value="Genomic_DNA"/>
</dbReference>
<keyword evidence="1" id="KW-0472">Membrane</keyword>
<evidence type="ECO:0000313" key="2">
    <source>
        <dbReference type="EMBL" id="NVN10907.1"/>
    </source>
</evidence>
<feature type="transmembrane region" description="Helical" evidence="1">
    <location>
        <begin position="104"/>
        <end position="125"/>
    </location>
</feature>
<keyword evidence="1" id="KW-1133">Transmembrane helix</keyword>
<evidence type="ECO:0000256" key="1">
    <source>
        <dbReference type="SAM" id="Phobius"/>
    </source>
</evidence>
<feature type="transmembrane region" description="Helical" evidence="1">
    <location>
        <begin position="65"/>
        <end position="83"/>
    </location>
</feature>
<dbReference type="InterPro" id="IPR046730">
    <property type="entry name" value="DUF6622"/>
</dbReference>
<feature type="transmembrane region" description="Helical" evidence="1">
    <location>
        <begin position="137"/>
        <end position="154"/>
    </location>
</feature>
<comment type="caution">
    <text evidence="2">The sequence shown here is derived from an EMBL/GenBank/DDBJ whole genome shotgun (WGS) entry which is preliminary data.</text>
</comment>
<feature type="transmembrane region" description="Helical" evidence="1">
    <location>
        <begin position="12"/>
        <end position="29"/>
    </location>
</feature>
<dbReference type="AlphaFoldDB" id="A0A7Y7IV77"/>
<accession>A0A7Y7IV77</accession>
<dbReference type="Proteomes" id="UP000534870">
    <property type="component" value="Unassembled WGS sequence"/>
</dbReference>
<protein>
    <recommendedName>
        <fullName evidence="4">DUF1453 domain-containing protein</fullName>
    </recommendedName>
</protein>
<evidence type="ECO:0008006" key="4">
    <source>
        <dbReference type="Google" id="ProtNLM"/>
    </source>
</evidence>
<name>A0A7Y7IV77_9PROT</name>
<evidence type="ECO:0000313" key="3">
    <source>
        <dbReference type="Proteomes" id="UP000534870"/>
    </source>
</evidence>
<proteinExistence type="predicted"/>
<gene>
    <name evidence="2" type="ORF">HUK84_07070</name>
</gene>
<keyword evidence="1" id="KW-0812">Transmembrane</keyword>
<organism evidence="2 3">
    <name type="scientific">Nguyenibacter vanlangensis</name>
    <dbReference type="NCBI Taxonomy" id="1216886"/>
    <lineage>
        <taxon>Bacteria</taxon>
        <taxon>Pseudomonadati</taxon>
        <taxon>Pseudomonadota</taxon>
        <taxon>Alphaproteobacteria</taxon>
        <taxon>Acetobacterales</taxon>
        <taxon>Acetobacteraceae</taxon>
        <taxon>Nguyenibacter</taxon>
    </lineage>
</organism>
<dbReference type="Pfam" id="PF20327">
    <property type="entry name" value="DUF6622"/>
    <property type="match status" value="1"/>
</dbReference>
<reference evidence="2 3" key="1">
    <citation type="submission" date="2020-06" db="EMBL/GenBank/DDBJ databases">
        <title>Description of novel acetic acid bacteria.</title>
        <authorList>
            <person name="Sombolestani A."/>
        </authorList>
    </citation>
    <scope>NUCLEOTIDE SEQUENCE [LARGE SCALE GENOMIC DNA]</scope>
    <source>
        <strain evidence="2 3">LMG 31431</strain>
    </source>
</reference>
<feature type="transmembrane region" description="Helical" evidence="1">
    <location>
        <begin position="41"/>
        <end position="59"/>
    </location>
</feature>
<sequence>MSLPMILSHVPLWVWLLLSYLVWQGCAALSDTTVTVRRVALLPLVFVIWGLSGLVAHSGGMATPYLAWLIAAMCLAPVGYRIGPNRMVIDRTRGIVHRKGSLWPLIRNVTLFAAQFAITIAVAAMPDQRVALDLLRGALSGALAGYFLGWALAFRRRYEAEDGMPA</sequence>